<name>A0ABS9HP66_9GAMM</name>
<protein>
    <submittedName>
        <fullName evidence="5">Helix-turn-helix domain-containing protein</fullName>
    </submittedName>
</protein>
<evidence type="ECO:0000259" key="4">
    <source>
        <dbReference type="PROSITE" id="PS01124"/>
    </source>
</evidence>
<dbReference type="InterPro" id="IPR009057">
    <property type="entry name" value="Homeodomain-like_sf"/>
</dbReference>
<dbReference type="InterPro" id="IPR050204">
    <property type="entry name" value="AraC_XylS_family_regulators"/>
</dbReference>
<evidence type="ECO:0000256" key="1">
    <source>
        <dbReference type="ARBA" id="ARBA00023015"/>
    </source>
</evidence>
<keyword evidence="2" id="KW-0238">DNA-binding</keyword>
<keyword evidence="3" id="KW-0804">Transcription</keyword>
<evidence type="ECO:0000313" key="6">
    <source>
        <dbReference type="Proteomes" id="UP001430796"/>
    </source>
</evidence>
<dbReference type="PANTHER" id="PTHR46796:SF6">
    <property type="entry name" value="ARAC SUBFAMILY"/>
    <property type="match status" value="1"/>
</dbReference>
<feature type="domain" description="HTH araC/xylS-type" evidence="4">
    <location>
        <begin position="221"/>
        <end position="322"/>
    </location>
</feature>
<dbReference type="PRINTS" id="PR00032">
    <property type="entry name" value="HTHARAC"/>
</dbReference>
<evidence type="ECO:0000313" key="5">
    <source>
        <dbReference type="EMBL" id="MCF7220769.1"/>
    </source>
</evidence>
<dbReference type="EMBL" id="JAKJPO010000001">
    <property type="protein sequence ID" value="MCF7220769.1"/>
    <property type="molecule type" value="Genomic_DNA"/>
</dbReference>
<dbReference type="Gene3D" id="1.10.10.60">
    <property type="entry name" value="Homeodomain-like"/>
    <property type="match status" value="1"/>
</dbReference>
<dbReference type="InterPro" id="IPR018060">
    <property type="entry name" value="HTH_AraC"/>
</dbReference>
<organism evidence="5 6">
    <name type="scientific">Marilutibacter chinensis</name>
    <dbReference type="NCBI Taxonomy" id="2912247"/>
    <lineage>
        <taxon>Bacteria</taxon>
        <taxon>Pseudomonadati</taxon>
        <taxon>Pseudomonadota</taxon>
        <taxon>Gammaproteobacteria</taxon>
        <taxon>Lysobacterales</taxon>
        <taxon>Lysobacteraceae</taxon>
        <taxon>Marilutibacter</taxon>
    </lineage>
</organism>
<dbReference type="Pfam" id="PF14525">
    <property type="entry name" value="AraC_binding_2"/>
    <property type="match status" value="1"/>
</dbReference>
<dbReference type="InterPro" id="IPR020449">
    <property type="entry name" value="Tscrpt_reg_AraC-type_HTH"/>
</dbReference>
<accession>A0ABS9HP66</accession>
<reference evidence="5" key="2">
    <citation type="submission" date="2022-01" db="EMBL/GenBank/DDBJ databases">
        <authorList>
            <person name="Zhou L.Y."/>
        </authorList>
    </citation>
    <scope>NUCLEOTIDE SEQUENCE</scope>
    <source>
        <strain evidence="5">TLK-CK17</strain>
    </source>
</reference>
<dbReference type="RefSeq" id="WP_237053120.1">
    <property type="nucleotide sequence ID" value="NZ_JAKJPO010000001.1"/>
</dbReference>
<comment type="caution">
    <text evidence="5">The sequence shown here is derived from an EMBL/GenBank/DDBJ whole genome shotgun (WGS) entry which is preliminary data.</text>
</comment>
<dbReference type="Proteomes" id="UP001430796">
    <property type="component" value="Unassembled WGS sequence"/>
</dbReference>
<evidence type="ECO:0000256" key="2">
    <source>
        <dbReference type="ARBA" id="ARBA00023125"/>
    </source>
</evidence>
<keyword evidence="6" id="KW-1185">Reference proteome</keyword>
<reference evidence="5" key="1">
    <citation type="submission" date="2022-01" db="EMBL/GenBank/DDBJ databases">
        <title>Lysobacter chinensis sp. nov., a bacterium isolated from cow dung compost.</title>
        <authorList>
            <person name="Liu Y."/>
        </authorList>
    </citation>
    <scope>NUCLEOTIDE SEQUENCE</scope>
    <source>
        <strain evidence="5">TLK-CK17</strain>
    </source>
</reference>
<dbReference type="SUPFAM" id="SSF46689">
    <property type="entry name" value="Homeodomain-like"/>
    <property type="match status" value="1"/>
</dbReference>
<dbReference type="InterPro" id="IPR035418">
    <property type="entry name" value="AraC-bd_2"/>
</dbReference>
<dbReference type="Pfam" id="PF12833">
    <property type="entry name" value="HTH_18"/>
    <property type="match status" value="1"/>
</dbReference>
<keyword evidence="1" id="KW-0805">Transcription regulation</keyword>
<gene>
    <name evidence="5" type="ORF">L3V18_03045</name>
</gene>
<dbReference type="PROSITE" id="PS01124">
    <property type="entry name" value="HTH_ARAC_FAMILY_2"/>
    <property type="match status" value="1"/>
</dbReference>
<sequence>MSIVASRPRLPVAPYPASRYDVARVPSWQTIADPQWGELDMLPHREDWRLDRLGTRALGALRYNHFAIDGLRLRRTPRNLSRFDDPCYVVALPMAGASRNRIDRESIEITPGRIYFLHGAVSADIQPQGRYETFNLKIPTHLLKQRVASLPTAHAAELDGSNPRAELLGHHLRHAYRVAEHLGAGEASLLEGQICDLVALMLRGAPGTCCDDRSLVAAHKRRVLDFIAANHAMEGLTAEGIARSCGISERYLHKLFHDSGQPVMERLKELRLQKAKAMLVNPALSSLPVSEVAYRNGFRSLSSFSRAFRVRFGAAPSRLRGGG</sequence>
<evidence type="ECO:0000256" key="3">
    <source>
        <dbReference type="ARBA" id="ARBA00023163"/>
    </source>
</evidence>
<dbReference type="SMART" id="SM00342">
    <property type="entry name" value="HTH_ARAC"/>
    <property type="match status" value="1"/>
</dbReference>
<dbReference type="PANTHER" id="PTHR46796">
    <property type="entry name" value="HTH-TYPE TRANSCRIPTIONAL ACTIVATOR RHAS-RELATED"/>
    <property type="match status" value="1"/>
</dbReference>
<proteinExistence type="predicted"/>